<evidence type="ECO:0000313" key="1">
    <source>
        <dbReference type="EMBL" id="ALV29807.1"/>
    </source>
</evidence>
<dbReference type="InterPro" id="IPR011009">
    <property type="entry name" value="Kinase-like_dom_sf"/>
</dbReference>
<dbReference type="STRING" id="121719.APZ00_02000"/>
<gene>
    <name evidence="1" type="ORF">APZ00_02000</name>
</gene>
<dbReference type="GO" id="GO:0016740">
    <property type="term" value="F:transferase activity"/>
    <property type="evidence" value="ECO:0007669"/>
    <property type="project" value="UniProtKB-KW"/>
</dbReference>
<dbReference type="InterPro" id="IPR052732">
    <property type="entry name" value="Cell-binding_unc_protein"/>
</dbReference>
<name>A0A0U3EUG1_9HYPH</name>
<dbReference type="Gene3D" id="3.40.50.300">
    <property type="entry name" value="P-loop containing nucleotide triphosphate hydrolases"/>
    <property type="match status" value="1"/>
</dbReference>
<dbReference type="KEGG" id="pphr:APZ00_02000"/>
<reference evidence="1 2" key="1">
    <citation type="submission" date="2015-10" db="EMBL/GenBank/DDBJ databases">
        <title>The world's first case of liver abscess caused by Pannonibacter phragmitetus.</title>
        <authorList>
            <person name="Ming D."/>
            <person name="Wang M."/>
            <person name="Zhou Y."/>
            <person name="Jiang T."/>
            <person name="Hu S."/>
        </authorList>
    </citation>
    <scope>NUCLEOTIDE SEQUENCE [LARGE SCALE GENOMIC DNA]</scope>
    <source>
        <strain evidence="1 2">31801</strain>
    </source>
</reference>
<keyword evidence="1" id="KW-0808">Transferase</keyword>
<dbReference type="eggNOG" id="COG0645">
    <property type="taxonomic scope" value="Bacteria"/>
</dbReference>
<proteinExistence type="predicted"/>
<protein>
    <submittedName>
        <fullName evidence="1">Aminoglycoside phosphotransferase</fullName>
    </submittedName>
</protein>
<dbReference type="eggNOG" id="COG2187">
    <property type="taxonomic scope" value="Bacteria"/>
</dbReference>
<dbReference type="InterPro" id="IPR027417">
    <property type="entry name" value="P-loop_NTPase"/>
</dbReference>
<evidence type="ECO:0000313" key="2">
    <source>
        <dbReference type="Proteomes" id="UP000064921"/>
    </source>
</evidence>
<sequence>MRMPPSENHHPGDQSEAYAFLDALVRAEPGSRRIDTHANTVFLIGGDAYKMKRAVRFPFLDYSVLPLRRRAVTAELTRNRLFAPELYPGETAVMRRADGTLALGGDGELVEPLVHMRRFDESATLDHVAARGLLPQGLTSALAKTFAAAHALAPVRDAAEWFAGLSSYAVQNEAAFRAAPELFPAHEAGALVSATRAALARIEDLVLQRGRKGLVRLAHGDAHLANVVLIDGAPVLFDAVEFDDGIATGDVLYDLGFALMDLIERGQTPAACHLLNRYLDLTQLPEMGEGLGALPLYISMRAAIRAKIAAASIATQQDAALADAQRKAARAYFALACRALEPATPRLVAIGGLSGTGKSTLAGLIAPHLLPLPGARVLRSDVLRKRMLGLEETSRVPACAYTPEASDAVYVAMMAEARAALAAGHSVILDAVHARPGERQAVADLAAVMELPFTGLWLEAEEATLKARVSTRKGDASDATVEVVSRQLAYDLGPVDWQVIGAGAALEDTLAAALKVLGLEP</sequence>
<dbReference type="Pfam" id="PF13671">
    <property type="entry name" value="AAA_33"/>
    <property type="match status" value="1"/>
</dbReference>
<dbReference type="SUPFAM" id="SSF52540">
    <property type="entry name" value="P-loop containing nucleoside triphosphate hydrolases"/>
    <property type="match status" value="1"/>
</dbReference>
<dbReference type="PANTHER" id="PTHR43883:SF1">
    <property type="entry name" value="GLUCONOKINASE"/>
    <property type="match status" value="1"/>
</dbReference>
<keyword evidence="2" id="KW-1185">Reference proteome</keyword>
<dbReference type="AlphaFoldDB" id="A0A0U3EUG1"/>
<dbReference type="EMBL" id="CP013068">
    <property type="protein sequence ID" value="ALV29807.1"/>
    <property type="molecule type" value="Genomic_DNA"/>
</dbReference>
<dbReference type="PANTHER" id="PTHR43883">
    <property type="entry name" value="SLR0207 PROTEIN"/>
    <property type="match status" value="1"/>
</dbReference>
<organism evidence="1 2">
    <name type="scientific">Pannonibacter phragmitetus</name>
    <dbReference type="NCBI Taxonomy" id="121719"/>
    <lineage>
        <taxon>Bacteria</taxon>
        <taxon>Pseudomonadati</taxon>
        <taxon>Pseudomonadota</taxon>
        <taxon>Alphaproteobacteria</taxon>
        <taxon>Hyphomicrobiales</taxon>
        <taxon>Stappiaceae</taxon>
        <taxon>Pannonibacter</taxon>
    </lineage>
</organism>
<dbReference type="SUPFAM" id="SSF56112">
    <property type="entry name" value="Protein kinase-like (PK-like)"/>
    <property type="match status" value="1"/>
</dbReference>
<dbReference type="Proteomes" id="UP000064921">
    <property type="component" value="Chromosome"/>
</dbReference>
<accession>A0A0U3EUG1</accession>